<evidence type="ECO:0000313" key="3">
    <source>
        <dbReference type="EMBL" id="MBD3702798.1"/>
    </source>
</evidence>
<geneLocation type="plasmid" evidence="1">
    <name>pKP64477b</name>
</geneLocation>
<dbReference type="Proteomes" id="UP000652007">
    <property type="component" value="Unassembled WGS sequence"/>
</dbReference>
<evidence type="ECO:0000313" key="6">
    <source>
        <dbReference type="EMBL" id="NGN74440.1"/>
    </source>
</evidence>
<reference evidence="11 15" key="5">
    <citation type="submission" date="2018-06" db="EMBL/GenBank/DDBJ databases">
        <authorList>
            <consortium name="Pathogen Informatics"/>
            <person name="Doyle S."/>
        </authorList>
    </citation>
    <scope>NUCLEOTIDE SEQUENCE [LARGE SCALE GENOMIC DNA]</scope>
    <source>
        <strain evidence="11 15">NCTC11679</strain>
    </source>
</reference>
<reference evidence="10" key="7">
    <citation type="submission" date="2018-10" db="EMBL/GenBank/DDBJ databases">
        <authorList>
            <person name="Fan Y."/>
            <person name="Timp W."/>
            <person name="Bergman Y."/>
            <person name="Tamma P."/>
            <person name="Simner P."/>
        </authorList>
    </citation>
    <scope>NUCLEOTIDE SEQUENCE</scope>
    <source>
        <strain evidence="10">KLPN_104</strain>
    </source>
</reference>
<evidence type="ECO:0000313" key="16">
    <source>
        <dbReference type="Proteomes" id="UP000259497"/>
    </source>
</evidence>
<reference evidence="6 20" key="11">
    <citation type="submission" date="2020-02" db="EMBL/GenBank/DDBJ databases">
        <title>Klebsiella pneumoniae genome sequencing and assembly.</title>
        <authorList>
            <person name="Starkova P.S."/>
            <person name="Sulyan O.S."/>
            <person name="Likholetova D.V."/>
            <person name="Ageevets V.A."/>
            <person name="Lazareva I.V."/>
            <person name="Sopova J.V."/>
            <person name="Sidorenko S.V."/>
        </authorList>
    </citation>
    <scope>NUCLEOTIDE SEQUENCE [LARGE SCALE GENOMIC DNA]</scope>
    <source>
        <strain evidence="6 20">2429</strain>
    </source>
</reference>
<dbReference type="EMBL" id="UGMG01000002">
    <property type="protein sequence ID" value="STX11489.1"/>
    <property type="molecule type" value="Genomic_DNA"/>
</dbReference>
<reference evidence="7 13" key="3">
    <citation type="submission" date="2017-03" db="EMBL/GenBank/DDBJ databases">
        <authorList>
            <person name="Fouts D."/>
            <person name="Stalin M.J."/>
            <person name="Chen L."/>
            <person name="Wright M."/>
            <person name="Sutton G."/>
            <person name="Nguyen K."/>
            <person name="Vanduin D."/>
            <person name="Rojas L."/>
            <person name="Hujer A."/>
            <person name="Hujer K."/>
            <person name="Bonomo R."/>
            <person name="Kreiswirth B."/>
            <person name="Adams M."/>
        </authorList>
    </citation>
    <scope>NUCLEOTIDE SEQUENCE [LARGE SCALE GENOMIC DNA]</scope>
    <source>
        <strain evidence="7 13">39383</strain>
    </source>
</reference>
<evidence type="ECO:0000313" key="2">
    <source>
        <dbReference type="EMBL" id="CDM79837.1"/>
    </source>
</evidence>
<evidence type="ECO:0000313" key="11">
    <source>
        <dbReference type="EMBL" id="STX11489.1"/>
    </source>
</evidence>
<evidence type="ECO:0000313" key="18">
    <source>
        <dbReference type="Proteomes" id="UP000283322"/>
    </source>
</evidence>
<dbReference type="Proteomes" id="UP000655796">
    <property type="component" value="Unassembled WGS sequence"/>
</dbReference>
<evidence type="ECO:0000313" key="15">
    <source>
        <dbReference type="Proteomes" id="UP000255239"/>
    </source>
</evidence>
<dbReference type="EMBL" id="MF150122">
    <property type="protein sequence ID" value="ASF81552.1"/>
    <property type="molecule type" value="Genomic_DNA"/>
</dbReference>
<dbReference type="KEGG" id="kpx:PMK1_ndm00193"/>
<evidence type="ECO:0000313" key="9">
    <source>
        <dbReference type="EMBL" id="ROG86497.1"/>
    </source>
</evidence>
<evidence type="ECO:0000313" key="20">
    <source>
        <dbReference type="Proteomes" id="UP000479475"/>
    </source>
</evidence>
<evidence type="ECO:0000313" key="5">
    <source>
        <dbReference type="EMBL" id="MRJ98853.1"/>
    </source>
</evidence>
<dbReference type="EMBL" id="NDBK01000102">
    <property type="protein sequence ID" value="OVF66234.1"/>
    <property type="molecule type" value="Genomic_DNA"/>
</dbReference>
<reference evidence="1" key="4">
    <citation type="submission" date="2017-05" db="EMBL/GenBank/DDBJ databases">
        <authorList>
            <person name="Song R."/>
            <person name="Chenine A.L."/>
            <person name="Ruprecht R.M."/>
        </authorList>
    </citation>
    <scope>NUCLEOTIDE SEQUENCE</scope>
    <source>
        <strain evidence="1">A64477</strain>
        <plasmid evidence="1">pKP64477b</plasmid>
    </source>
</reference>
<accession>A0A024HVD8</accession>
<evidence type="ECO:0000313" key="10">
    <source>
        <dbReference type="EMBL" id="RRE94336.1"/>
    </source>
</evidence>
<evidence type="ECO:0000313" key="17">
    <source>
        <dbReference type="Proteomes" id="UP000275975"/>
    </source>
</evidence>
<dbReference type="EMBL" id="UIXM01000017">
    <property type="protein sequence ID" value="SVS28514.1"/>
    <property type="molecule type" value="Genomic_DNA"/>
</dbReference>
<dbReference type="EMBL" id="JACXTH010000004">
    <property type="protein sequence ID" value="MBD3704993.1"/>
    <property type="molecule type" value="Genomic_DNA"/>
</dbReference>
<reference evidence="2" key="1">
    <citation type="journal article" date="2014" name="Antimicrob. Agents Chemother.">
        <title>IncH-Type Plasmid Harboring blaCTX-M-15, blaDHA-1, and qnrB4 Genes Recovered from Animal Isolates.</title>
        <authorList>
            <person name="Schluter A."/>
            <person name="Nordmann P."/>
            <person name="Bonnin R.A."/>
            <person name="Millemann Y."/>
            <person name="Eikmeyer F.G."/>
            <person name="Wibberg D."/>
            <person name="Puhler A."/>
            <person name="Poirel L."/>
        </authorList>
    </citation>
    <scope>NUCLEOTIDE SEQUENCE [LARGE SCALE GENOMIC DNA]</scope>
    <source>
        <strain evidence="2">Kp15</strain>
        <plasmid evidence="2">pENVA</plasmid>
    </source>
</reference>
<dbReference type="Proteomes" id="UP000196447">
    <property type="component" value="Unassembled WGS sequence"/>
</dbReference>
<gene>
    <name evidence="7" type="ORF">B5L96_25595</name>
    <name evidence="8" type="ORF">B6I68_25965</name>
    <name evidence="9" type="ORF">BL124_00029225</name>
    <name evidence="10" type="ORF">EAO17_29255</name>
    <name evidence="6" type="ORF">G4V31_20225</name>
    <name evidence="5" type="ORF">GJJ01_23215</name>
    <name evidence="3" type="ORF">IE986_29550</name>
    <name evidence="4" type="ORF">IE990_29205</name>
    <name evidence="1" type="ORF">KP64477b_00224</name>
    <name evidence="11" type="ORF">NCTC11679_05946</name>
    <name evidence="2" type="ORF">PENVA_0221</name>
    <name evidence="12" type="ORF">SAMEA3649733_04258</name>
</gene>
<evidence type="ECO:0000313" key="14">
    <source>
        <dbReference type="Proteomes" id="UP000234439"/>
    </source>
</evidence>
<dbReference type="AlphaFoldDB" id="A0A024HVD8"/>
<name>A0A024HVD8_KLEPN</name>
<dbReference type="EMBL" id="NCMJ01000157">
    <property type="protein sequence ID" value="PLE24792.1"/>
    <property type="molecule type" value="Genomic_DNA"/>
</dbReference>
<keyword evidence="2" id="KW-0614">Plasmid</keyword>
<dbReference type="Proteomes" id="UP000479475">
    <property type="component" value="Unassembled WGS sequence"/>
</dbReference>
<sequence length="117" mass="13331">MFTNHINTVCVSGEVNKVIVRNEYDTIMLILDNKQEMERNGKIEMVVSSIQVKIPQDLYDKEFKEIIRGDNLMITGCLVTDKVHSGELTVVRVQAQKLIHRAPKPIEGFGGSRFLTR</sequence>
<evidence type="ECO:0000313" key="4">
    <source>
        <dbReference type="EMBL" id="MBD3704993.1"/>
    </source>
</evidence>
<dbReference type="Proteomes" id="UP000275975">
    <property type="component" value="Unassembled WGS sequence"/>
</dbReference>
<reference evidence="3" key="12">
    <citation type="submission" date="2020-07" db="EMBL/GenBank/DDBJ databases">
        <title>Clinical and genomic characterization of carbapenemase-producing Enterobacterales causing secondary infections during the COVID-19 crisis at a New York City hospital.</title>
        <authorList>
            <person name="Gomez-Simmonds A."/>
            <person name="Annavajhala M.K."/>
            <person name="Uhlemann A.-C."/>
        </authorList>
    </citation>
    <scope>NUCLEOTIDE SEQUENCE</scope>
    <source>
        <strain evidence="3">NK1590</strain>
        <strain evidence="4">NK1596</strain>
    </source>
</reference>
<evidence type="ECO:0000313" key="13">
    <source>
        <dbReference type="Proteomes" id="UP000196447"/>
    </source>
</evidence>
<dbReference type="EMBL" id="HG918041">
    <property type="protein sequence ID" value="CDM79837.1"/>
    <property type="molecule type" value="Genomic_DNA"/>
</dbReference>
<dbReference type="Proteomes" id="UP000283322">
    <property type="component" value="Unassembled WGS sequence"/>
</dbReference>
<protein>
    <submittedName>
        <fullName evidence="2">Uncharacterized protein</fullName>
    </submittedName>
</protein>
<reference evidence="12 16" key="6">
    <citation type="submission" date="2018-08" db="EMBL/GenBank/DDBJ databases">
        <authorList>
            <consortium name="Pathogen Informatics"/>
        </authorList>
    </citation>
    <scope>NUCLEOTIDE SEQUENCE [LARGE SCALE GENOMIC DNA]</scope>
    <source>
        <strain evidence="12 16">EuSCAPE_GR114</strain>
    </source>
</reference>
<reference evidence="9 18" key="8">
    <citation type="submission" date="2018-10" db="EMBL/GenBank/DDBJ databases">
        <authorList>
            <person name="Vanduin D."/>
            <person name="Fouts D."/>
            <person name="Wright M."/>
            <person name="Sutton G."/>
            <person name="Nguyen K."/>
            <person name="Kreiswirth B."/>
            <person name="Chen L."/>
            <person name="Rojas L."/>
            <person name="Hujer A."/>
            <person name="Hujer K."/>
            <person name="Bonomo R."/>
            <person name="Adams M."/>
        </authorList>
    </citation>
    <scope>NUCLEOTIDE SEQUENCE [LARGE SCALE GENOMIC DNA]</scope>
    <source>
        <strain evidence="9 18">CRK0165</strain>
    </source>
</reference>
<evidence type="ECO:0000313" key="12">
    <source>
        <dbReference type="EMBL" id="SVS28514.1"/>
    </source>
</evidence>
<geneLocation type="plasmid" evidence="2">
    <name>pENVA</name>
</geneLocation>
<dbReference type="EMBL" id="JACXTD010000005">
    <property type="protein sequence ID" value="MBD3702798.1"/>
    <property type="molecule type" value="Genomic_DNA"/>
</dbReference>
<evidence type="ECO:0000313" key="1">
    <source>
        <dbReference type="EMBL" id="ASF81552.1"/>
    </source>
</evidence>
<dbReference type="Proteomes" id="UP000255239">
    <property type="component" value="Unassembled WGS sequence"/>
</dbReference>
<reference evidence="5 19" key="10">
    <citation type="submission" date="2019-11" db="EMBL/GenBank/DDBJ databases">
        <title>Molecular typing, antibiotic resistance determination and virulence profiling for 36 multidrug-resistant clinical Klebsiella pneumoniae isolates using second- and third-generation sequencing.</title>
        <authorList>
            <person name="Shelenkov A."/>
            <person name="Mikhaylova Y."/>
            <person name="Yanushevich Y."/>
            <person name="Samoilov A."/>
            <person name="Petrova L."/>
            <person name="Fomina V."/>
            <person name="Gusarov V."/>
            <person name="Zamyatin M."/>
            <person name="Shagin D."/>
        </authorList>
    </citation>
    <scope>NUCLEOTIDE SEQUENCE [LARGE SCALE GENOMIC DNA]</scope>
    <source>
        <strain evidence="5 19">CriePir226</strain>
    </source>
</reference>
<evidence type="ECO:0000313" key="7">
    <source>
        <dbReference type="EMBL" id="OVF66234.1"/>
    </source>
</evidence>
<proteinExistence type="predicted"/>
<evidence type="ECO:0000313" key="8">
    <source>
        <dbReference type="EMBL" id="PLE24792.1"/>
    </source>
</evidence>
<dbReference type="EMBL" id="RDAM01000003">
    <property type="protein sequence ID" value="RRE94336.1"/>
    <property type="molecule type" value="Genomic_DNA"/>
</dbReference>
<evidence type="ECO:0000313" key="19">
    <source>
        <dbReference type="Proteomes" id="UP000441029"/>
    </source>
</evidence>
<organism evidence="2">
    <name type="scientific">Klebsiella pneumoniae</name>
    <dbReference type="NCBI Taxonomy" id="573"/>
    <lineage>
        <taxon>Bacteria</taxon>
        <taxon>Pseudomonadati</taxon>
        <taxon>Pseudomonadota</taxon>
        <taxon>Gammaproteobacteria</taxon>
        <taxon>Enterobacterales</taxon>
        <taxon>Enterobacteriaceae</taxon>
        <taxon>Klebsiella/Raoultella group</taxon>
        <taxon>Klebsiella</taxon>
        <taxon>Klebsiella pneumoniae complex</taxon>
    </lineage>
</organism>
<dbReference type="Proteomes" id="UP000234439">
    <property type="component" value="Unassembled WGS sequence"/>
</dbReference>
<dbReference type="PATRIC" id="fig|573.1358.peg.5752"/>
<dbReference type="RefSeq" id="WP_004181774.1">
    <property type="nucleotide sequence ID" value="NC_016980.1"/>
</dbReference>
<dbReference type="EMBL" id="JAAKYD010000020">
    <property type="protein sequence ID" value="NGN74440.1"/>
    <property type="molecule type" value="Genomic_DNA"/>
</dbReference>
<dbReference type="Proteomes" id="UP000441029">
    <property type="component" value="Unassembled WGS sequence"/>
</dbReference>
<reference evidence="8 14" key="2">
    <citation type="journal article" date="2017" name="J. Infect. Dis.">
        <title>An Analysis of the Epidemic of Klebsiella pneumoniae Carbapenemase-Producing K. pneumoniae: Convergence of Two Evolutionary Mechanisms Creates the Perfect Storm.</title>
        <authorList>
            <person name="Rojas L.J."/>
            <person name="Weinstock G.M."/>
            <person name="De La Cadena E."/>
            <person name="Diaz L."/>
            <person name="Rios R."/>
            <person name="Hanson B.M."/>
            <person name="Brown J.S."/>
            <person name="Vats P."/>
            <person name="Phillips D.S."/>
            <person name="Nguyen H."/>
            <person name="Hujer K.M."/>
            <person name="Correa A."/>
            <person name="Adams M.D."/>
            <person name="Perez F."/>
            <person name="Sodergren E."/>
            <person name="Narechania A."/>
            <person name="Planet P.J."/>
            <person name="Villegas M.V."/>
            <person name="Bonomo R.A."/>
            <person name="Arias C.A."/>
        </authorList>
    </citation>
    <scope>NUCLEOTIDE SEQUENCE [LARGE SCALE GENOMIC DNA]</scope>
    <source>
        <strain evidence="8 14">COL-Kpn30</strain>
    </source>
</reference>
<reference evidence="10 17" key="9">
    <citation type="journal article" date="2019" name="Antimicrob. Agents Chemother.">
        <title>Applying Rapid Whole Genome Sequencing to Predict Phenotypic Antimicrobial Susceptibility Testing Results Among Carbapenem-Resistant Klebsiella pneumoniae Clinical Isolates.</title>
        <authorList>
            <person name="Tamma P.D."/>
            <person name="Fan Y."/>
            <person name="Bergman Y."/>
            <person name="Pertea G."/>
            <person name="Kazmi A."/>
            <person name="Lewis S."/>
            <person name="Carroll K.C."/>
            <person name="Schatz M.C."/>
            <person name="Timp W."/>
            <person name="Simner P.J."/>
        </authorList>
    </citation>
    <scope>NUCLEOTIDE SEQUENCE [LARGE SCALE GENOMIC DNA]</scope>
    <source>
        <strain evidence="10 17">KLPN_104</strain>
    </source>
</reference>
<dbReference type="EMBL" id="MPYG04000228">
    <property type="protein sequence ID" value="ROG86497.1"/>
    <property type="molecule type" value="Genomic_DNA"/>
</dbReference>
<dbReference type="EMBL" id="WJVL01000021">
    <property type="protein sequence ID" value="MRJ98853.1"/>
    <property type="molecule type" value="Genomic_DNA"/>
</dbReference>
<dbReference type="Proteomes" id="UP000259497">
    <property type="component" value="Unassembled WGS sequence"/>
</dbReference>